<accession>A0A5J4Z5S5</accession>
<evidence type="ECO:0000313" key="3">
    <source>
        <dbReference type="EMBL" id="KAA8498344.1"/>
    </source>
</evidence>
<name>A0A5J4Z5S5_PORPP</name>
<dbReference type="OMA" id="FAHIRVC"/>
<dbReference type="Proteomes" id="UP000324585">
    <property type="component" value="Unassembled WGS sequence"/>
</dbReference>
<dbReference type="HAMAP" id="MF_01460">
    <property type="entry name" value="Chrphore_lyase_CpxT"/>
    <property type="match status" value="1"/>
</dbReference>
<dbReference type="AlphaFoldDB" id="A0A5J4Z5S5"/>
<dbReference type="Pfam" id="PF06206">
    <property type="entry name" value="CpeT"/>
    <property type="match status" value="1"/>
</dbReference>
<dbReference type="InterPro" id="IPR038672">
    <property type="entry name" value="CpcT/CpeT_sf"/>
</dbReference>
<evidence type="ECO:0000313" key="4">
    <source>
        <dbReference type="Proteomes" id="UP000324585"/>
    </source>
</evidence>
<dbReference type="EMBL" id="VRMN01000001">
    <property type="protein sequence ID" value="KAA8498344.1"/>
    <property type="molecule type" value="Genomic_DNA"/>
</dbReference>
<proteinExistence type="inferred from homology"/>
<comment type="similarity">
    <text evidence="1">Belongs to the CpcT/CpeT biliprotein lyase family.</text>
</comment>
<sequence length="272" mass="30530">MACFLSAAAGTPVQLKGGKYTEAKCRSWSKAAMVKRRDETRMTHLYMSEQGPSSRSNAQVSSDQSADAAALYKLGCCLAKDWSNKQQAAENPPLWAHIHVCFRPLPKTFFASQGIPECISFYTESAYDYMISRPYKNSVVRIAPGTKANGTLELFSYKITENPELLFYGSRDRSLLDDFTCDHLAQLPEGCNLVYEWDAVERMYRGYTRPGKQCKMPKGGYLCSEATLTEDHYTSWDTGRDFDTDEILWGAAGGAFDFYPEESFAHEVPKLG</sequence>
<organism evidence="3 4">
    <name type="scientific">Porphyridium purpureum</name>
    <name type="common">Red alga</name>
    <name type="synonym">Porphyridium cruentum</name>
    <dbReference type="NCBI Taxonomy" id="35688"/>
    <lineage>
        <taxon>Eukaryota</taxon>
        <taxon>Rhodophyta</taxon>
        <taxon>Bangiophyceae</taxon>
        <taxon>Porphyridiales</taxon>
        <taxon>Porphyridiaceae</taxon>
        <taxon>Porphyridium</taxon>
    </lineage>
</organism>
<gene>
    <name evidence="3" type="ORF">FVE85_5929</name>
</gene>
<evidence type="ECO:0000256" key="1">
    <source>
        <dbReference type="ARBA" id="ARBA00008206"/>
    </source>
</evidence>
<dbReference type="PANTHER" id="PTHR35137:SF1">
    <property type="entry name" value="CHROMOPHORE LYASE CRL, CHLOROPLASTIC"/>
    <property type="match status" value="1"/>
</dbReference>
<dbReference type="OrthoDB" id="4755at2759"/>
<dbReference type="InterPro" id="IPR010404">
    <property type="entry name" value="CpcT/CpeT"/>
</dbReference>
<reference evidence="4" key="1">
    <citation type="journal article" date="2019" name="Nat. Commun.">
        <title>Expansion of phycobilisome linker gene families in mesophilic red algae.</title>
        <authorList>
            <person name="Lee J."/>
            <person name="Kim D."/>
            <person name="Bhattacharya D."/>
            <person name="Yoon H.S."/>
        </authorList>
    </citation>
    <scope>NUCLEOTIDE SEQUENCE [LARGE SCALE GENOMIC DNA]</scope>
    <source>
        <strain evidence="4">CCMP 1328</strain>
    </source>
</reference>
<protein>
    <submittedName>
        <fullName evidence="3">Chromophore lyase CpcT/CpeT</fullName>
    </submittedName>
</protein>
<dbReference type="GO" id="GO:0016829">
    <property type="term" value="F:lyase activity"/>
    <property type="evidence" value="ECO:0007669"/>
    <property type="project" value="UniProtKB-KW"/>
</dbReference>
<dbReference type="PANTHER" id="PTHR35137">
    <property type="entry name" value="CHROMOPHORE LYASE CRL, CHLOROPLASTIC"/>
    <property type="match status" value="1"/>
</dbReference>
<dbReference type="Gene3D" id="2.40.128.590">
    <property type="entry name" value="CpcT/CpeT domain"/>
    <property type="match status" value="1"/>
</dbReference>
<keyword evidence="2 3" id="KW-0456">Lyase</keyword>
<keyword evidence="4" id="KW-1185">Reference proteome</keyword>
<evidence type="ECO:0000256" key="2">
    <source>
        <dbReference type="ARBA" id="ARBA00023239"/>
    </source>
</evidence>
<comment type="caution">
    <text evidence="3">The sequence shown here is derived from an EMBL/GenBank/DDBJ whole genome shotgun (WGS) entry which is preliminary data.</text>
</comment>
<dbReference type="CDD" id="cd16338">
    <property type="entry name" value="CpcT"/>
    <property type="match status" value="1"/>
</dbReference>